<evidence type="ECO:0000256" key="4">
    <source>
        <dbReference type="ARBA" id="ARBA00022705"/>
    </source>
</evidence>
<dbReference type="Proteomes" id="UP000029578">
    <property type="component" value="Unassembled WGS sequence"/>
</dbReference>
<name>A0A096B6B4_9BACT</name>
<reference evidence="18 19" key="1">
    <citation type="submission" date="2014-07" db="EMBL/GenBank/DDBJ databases">
        <authorList>
            <person name="McCorrison J."/>
            <person name="Sanka R."/>
            <person name="Torralba M."/>
            <person name="Gillis M."/>
            <person name="Haft D.H."/>
            <person name="Methe B."/>
            <person name="Sutton G."/>
            <person name="Nelson K.E."/>
        </authorList>
    </citation>
    <scope>NUCLEOTIDE SEQUENCE [LARGE SCALE GENOMIC DNA]</scope>
    <source>
        <strain evidence="18 19">DNF00666</strain>
    </source>
</reference>
<evidence type="ECO:0000259" key="17">
    <source>
        <dbReference type="PROSITE" id="PS51462"/>
    </source>
</evidence>
<evidence type="ECO:0000256" key="11">
    <source>
        <dbReference type="ARBA" id="ARBA00036904"/>
    </source>
</evidence>
<comment type="catalytic activity">
    <reaction evidence="10">
        <text>8-oxo-dGTP + H2O = 8-oxo-dGMP + diphosphate + H(+)</text>
        <dbReference type="Rhea" id="RHEA:31575"/>
        <dbReference type="ChEBI" id="CHEBI:15377"/>
        <dbReference type="ChEBI" id="CHEBI:15378"/>
        <dbReference type="ChEBI" id="CHEBI:33019"/>
        <dbReference type="ChEBI" id="CHEBI:63224"/>
        <dbReference type="ChEBI" id="CHEBI:77896"/>
        <dbReference type="EC" id="3.6.1.55"/>
    </reaction>
</comment>
<keyword evidence="9" id="KW-0234">DNA repair</keyword>
<dbReference type="GO" id="GO:0035539">
    <property type="term" value="F:8-oxo-7,8-dihydrodeoxyguanosine triphosphate pyrophosphatase activity"/>
    <property type="evidence" value="ECO:0007669"/>
    <property type="project" value="UniProtKB-EC"/>
</dbReference>
<evidence type="ECO:0000313" key="19">
    <source>
        <dbReference type="Proteomes" id="UP000029578"/>
    </source>
</evidence>
<dbReference type="GO" id="GO:0046872">
    <property type="term" value="F:metal ion binding"/>
    <property type="evidence" value="ECO:0007669"/>
    <property type="project" value="UniProtKB-KW"/>
</dbReference>
<accession>A0A096B6B4</accession>
<evidence type="ECO:0000256" key="12">
    <source>
        <dbReference type="ARBA" id="ARBA00038905"/>
    </source>
</evidence>
<dbReference type="GO" id="GO:0044715">
    <property type="term" value="F:8-oxo-dGDP phosphatase activity"/>
    <property type="evidence" value="ECO:0007669"/>
    <property type="project" value="TreeGrafter"/>
</dbReference>
<dbReference type="InterPro" id="IPR000086">
    <property type="entry name" value="NUDIX_hydrolase_dom"/>
</dbReference>
<dbReference type="InterPro" id="IPR047127">
    <property type="entry name" value="MutT-like"/>
</dbReference>
<dbReference type="RefSeq" id="WP_036862181.1">
    <property type="nucleotide sequence ID" value="NZ_JRNS01000120.1"/>
</dbReference>
<evidence type="ECO:0000256" key="8">
    <source>
        <dbReference type="ARBA" id="ARBA00022842"/>
    </source>
</evidence>
<protein>
    <recommendedName>
        <fullName evidence="13">8-oxo-dGTP diphosphatase</fullName>
        <ecNumber evidence="12">3.6.1.55</ecNumber>
    </recommendedName>
    <alternativeName>
        <fullName evidence="16">7,8-dihydro-8-oxoguanine-triphosphatase</fullName>
    </alternativeName>
    <alternativeName>
        <fullName evidence="15">Mutator protein MutT</fullName>
    </alternativeName>
    <alternativeName>
        <fullName evidence="14">dGTP pyrophosphohydrolase</fullName>
    </alternativeName>
</protein>
<evidence type="ECO:0000256" key="9">
    <source>
        <dbReference type="ARBA" id="ARBA00023204"/>
    </source>
</evidence>
<evidence type="ECO:0000256" key="10">
    <source>
        <dbReference type="ARBA" id="ARBA00035861"/>
    </source>
</evidence>
<dbReference type="GO" id="GO:0044716">
    <property type="term" value="F:8-oxo-GDP phosphatase activity"/>
    <property type="evidence" value="ECO:0007669"/>
    <property type="project" value="TreeGrafter"/>
</dbReference>
<evidence type="ECO:0000256" key="7">
    <source>
        <dbReference type="ARBA" id="ARBA00022801"/>
    </source>
</evidence>
<dbReference type="AlphaFoldDB" id="A0A096B6B4"/>
<evidence type="ECO:0000256" key="16">
    <source>
        <dbReference type="ARBA" id="ARBA00042798"/>
    </source>
</evidence>
<dbReference type="InterPro" id="IPR015797">
    <property type="entry name" value="NUDIX_hydrolase-like_dom_sf"/>
</dbReference>
<dbReference type="EC" id="3.6.1.55" evidence="12"/>
<dbReference type="PROSITE" id="PS51462">
    <property type="entry name" value="NUDIX"/>
    <property type="match status" value="1"/>
</dbReference>
<sequence>MEKKHLNVVCAVIHDGDKILCTQRLRKGPNYIAEHWEFPGGKVNEGESNHEALRREILEEMDWNIYVGAKLGSVEYDYPDFSISLTAYDCMAHDNDFKLLEHIDSCWLKPEEFSKLDWAEADVALIKQLWK</sequence>
<evidence type="ECO:0000256" key="1">
    <source>
        <dbReference type="ARBA" id="ARBA00001946"/>
    </source>
</evidence>
<comment type="caution">
    <text evidence="18">The sequence shown here is derived from an EMBL/GenBank/DDBJ whole genome shotgun (WGS) entry which is preliminary data.</text>
</comment>
<dbReference type="GO" id="GO:0006260">
    <property type="term" value="P:DNA replication"/>
    <property type="evidence" value="ECO:0007669"/>
    <property type="project" value="UniProtKB-KW"/>
</dbReference>
<dbReference type="GO" id="GO:0006281">
    <property type="term" value="P:DNA repair"/>
    <property type="evidence" value="ECO:0007669"/>
    <property type="project" value="UniProtKB-KW"/>
</dbReference>
<comment type="cofactor">
    <cofactor evidence="1">
        <name>Mg(2+)</name>
        <dbReference type="ChEBI" id="CHEBI:18420"/>
    </cofactor>
</comment>
<feature type="domain" description="Nudix hydrolase" evidence="17">
    <location>
        <begin position="3"/>
        <end position="130"/>
    </location>
</feature>
<evidence type="ECO:0000256" key="6">
    <source>
        <dbReference type="ARBA" id="ARBA00022763"/>
    </source>
</evidence>
<proteinExistence type="inferred from homology"/>
<keyword evidence="6" id="KW-0227">DNA damage</keyword>
<evidence type="ECO:0000313" key="18">
    <source>
        <dbReference type="EMBL" id="KGF54948.1"/>
    </source>
</evidence>
<dbReference type="EMBL" id="JRNS01000120">
    <property type="protein sequence ID" value="KGF54948.1"/>
    <property type="molecule type" value="Genomic_DNA"/>
</dbReference>
<organism evidence="18 19">
    <name type="scientific">Prevotella melaninogenica DNF00666</name>
    <dbReference type="NCBI Taxonomy" id="1401073"/>
    <lineage>
        <taxon>Bacteria</taxon>
        <taxon>Pseudomonadati</taxon>
        <taxon>Bacteroidota</taxon>
        <taxon>Bacteroidia</taxon>
        <taxon>Bacteroidales</taxon>
        <taxon>Prevotellaceae</taxon>
        <taxon>Prevotella</taxon>
    </lineage>
</organism>
<dbReference type="SUPFAM" id="SSF55811">
    <property type="entry name" value="Nudix"/>
    <property type="match status" value="1"/>
</dbReference>
<dbReference type="Pfam" id="PF00293">
    <property type="entry name" value="NUDIX"/>
    <property type="match status" value="1"/>
</dbReference>
<evidence type="ECO:0000256" key="5">
    <source>
        <dbReference type="ARBA" id="ARBA00022723"/>
    </source>
</evidence>
<keyword evidence="4" id="KW-0235">DNA replication</keyword>
<dbReference type="GO" id="GO:0008413">
    <property type="term" value="F:8-oxo-7,8-dihydroguanosine triphosphate pyrophosphatase activity"/>
    <property type="evidence" value="ECO:0007669"/>
    <property type="project" value="TreeGrafter"/>
</dbReference>
<evidence type="ECO:0000256" key="14">
    <source>
        <dbReference type="ARBA" id="ARBA00041592"/>
    </source>
</evidence>
<evidence type="ECO:0000256" key="15">
    <source>
        <dbReference type="ARBA" id="ARBA00041979"/>
    </source>
</evidence>
<dbReference type="PANTHER" id="PTHR47707:SF1">
    <property type="entry name" value="NUDIX HYDROLASE FAMILY PROTEIN"/>
    <property type="match status" value="1"/>
</dbReference>
<dbReference type="CDD" id="cd03425">
    <property type="entry name" value="NUDIX_MutT_NudA_like"/>
    <property type="match status" value="1"/>
</dbReference>
<dbReference type="PANTHER" id="PTHR47707">
    <property type="entry name" value="8-OXO-DGTP DIPHOSPHATASE"/>
    <property type="match status" value="1"/>
</dbReference>
<comment type="catalytic activity">
    <reaction evidence="11">
        <text>8-oxo-GTP + H2O = 8-oxo-GMP + diphosphate + H(+)</text>
        <dbReference type="Rhea" id="RHEA:67616"/>
        <dbReference type="ChEBI" id="CHEBI:15377"/>
        <dbReference type="ChEBI" id="CHEBI:15378"/>
        <dbReference type="ChEBI" id="CHEBI:33019"/>
        <dbReference type="ChEBI" id="CHEBI:143553"/>
        <dbReference type="ChEBI" id="CHEBI:145694"/>
    </reaction>
</comment>
<keyword evidence="8" id="KW-0460">Magnesium</keyword>
<evidence type="ECO:0000256" key="3">
    <source>
        <dbReference type="ARBA" id="ARBA00022457"/>
    </source>
</evidence>
<gene>
    <name evidence="18" type="ORF">HMPREF0661_01855</name>
</gene>
<keyword evidence="7" id="KW-0378">Hydrolase</keyword>
<keyword evidence="3" id="KW-0515">Mutator protein</keyword>
<keyword evidence="5" id="KW-0479">Metal-binding</keyword>
<evidence type="ECO:0000256" key="13">
    <source>
        <dbReference type="ARBA" id="ARBA00040794"/>
    </source>
</evidence>
<evidence type="ECO:0000256" key="2">
    <source>
        <dbReference type="ARBA" id="ARBA00005582"/>
    </source>
</evidence>
<dbReference type="Gene3D" id="3.90.79.10">
    <property type="entry name" value="Nucleoside Triphosphate Pyrophosphohydrolase"/>
    <property type="match status" value="1"/>
</dbReference>
<comment type="similarity">
    <text evidence="2">Belongs to the Nudix hydrolase family.</text>
</comment>